<dbReference type="PANTHER" id="PTHR43806:SF11">
    <property type="entry name" value="CEREVISIN-RELATED"/>
    <property type="match status" value="1"/>
</dbReference>
<accession>A0A0D2MSI9</accession>
<sequence>MGRIQSTTGRAGPPASVPVDAADAGVTIAVLDTGIAPHPDLNVIGGRSFVNNSNNPDDWTDRYAHGTLVAGIIGARNNGMGVWGVLPGVPLFSAKVLSDQGAGTTLSISNAVRWLVQNGAGMKVSVINLSLGGIGRDPFLCDAIQAAVDSGMVVVAAAGNSGVNMSSSLPANCAAVIAVTALDLVQGSPTGGGKPASYSNW</sequence>
<dbReference type="PROSITE" id="PS00137">
    <property type="entry name" value="SUBTILASE_HIS"/>
    <property type="match status" value="1"/>
</dbReference>
<dbReference type="Proteomes" id="UP000054498">
    <property type="component" value="Unassembled WGS sequence"/>
</dbReference>
<dbReference type="EMBL" id="KK100496">
    <property type="protein sequence ID" value="KIZ05505.1"/>
    <property type="molecule type" value="Genomic_DNA"/>
</dbReference>
<gene>
    <name evidence="7" type="ORF">MNEG_2453</name>
</gene>
<dbReference type="AlphaFoldDB" id="A0A0D2MSI9"/>
<name>A0A0D2MSI9_9CHLO</name>
<dbReference type="InterPro" id="IPR022398">
    <property type="entry name" value="Peptidase_S8_His-AS"/>
</dbReference>
<organism evidence="7 8">
    <name type="scientific">Monoraphidium neglectum</name>
    <dbReference type="NCBI Taxonomy" id="145388"/>
    <lineage>
        <taxon>Eukaryota</taxon>
        <taxon>Viridiplantae</taxon>
        <taxon>Chlorophyta</taxon>
        <taxon>core chlorophytes</taxon>
        <taxon>Chlorophyceae</taxon>
        <taxon>CS clade</taxon>
        <taxon>Sphaeropleales</taxon>
        <taxon>Selenastraceae</taxon>
        <taxon>Monoraphidium</taxon>
    </lineage>
</organism>
<dbReference type="EC" id="3.4.21.-" evidence="7"/>
<dbReference type="GeneID" id="25735331"/>
<dbReference type="OrthoDB" id="371436at2759"/>
<dbReference type="GO" id="GO:0004252">
    <property type="term" value="F:serine-type endopeptidase activity"/>
    <property type="evidence" value="ECO:0007669"/>
    <property type="project" value="InterPro"/>
</dbReference>
<evidence type="ECO:0000256" key="5">
    <source>
        <dbReference type="PROSITE-ProRule" id="PRU01240"/>
    </source>
</evidence>
<comment type="similarity">
    <text evidence="1 5">Belongs to the peptidase S8 family.</text>
</comment>
<dbReference type="KEGG" id="mng:MNEG_2453"/>
<evidence type="ECO:0000256" key="2">
    <source>
        <dbReference type="ARBA" id="ARBA00022670"/>
    </source>
</evidence>
<keyword evidence="2" id="KW-0645">Protease</keyword>
<evidence type="ECO:0000313" key="7">
    <source>
        <dbReference type="EMBL" id="KIZ05505.1"/>
    </source>
</evidence>
<feature type="domain" description="Peptidase S8/S53" evidence="6">
    <location>
        <begin position="24"/>
        <end position="184"/>
    </location>
</feature>
<evidence type="ECO:0000256" key="1">
    <source>
        <dbReference type="ARBA" id="ARBA00011073"/>
    </source>
</evidence>
<dbReference type="InterPro" id="IPR036852">
    <property type="entry name" value="Peptidase_S8/S53_dom_sf"/>
</dbReference>
<keyword evidence="8" id="KW-1185">Reference proteome</keyword>
<comment type="caution">
    <text evidence="5">Lacks conserved residue(s) required for the propagation of feature annotation.</text>
</comment>
<keyword evidence="3 7" id="KW-0378">Hydrolase</keyword>
<protein>
    <submittedName>
        <fullName evidence="7">Subtilisin Carlsberg</fullName>
        <ecNumber evidence="7">3.4.21.-</ecNumber>
    </submittedName>
</protein>
<reference evidence="7 8" key="1">
    <citation type="journal article" date="2013" name="BMC Genomics">
        <title>Reconstruction of the lipid metabolism for the microalga Monoraphidium neglectum from its genome sequence reveals characteristics suitable for biofuel production.</title>
        <authorList>
            <person name="Bogen C."/>
            <person name="Al-Dilaimi A."/>
            <person name="Albersmeier A."/>
            <person name="Wichmann J."/>
            <person name="Grundmann M."/>
            <person name="Rupp O."/>
            <person name="Lauersen K.J."/>
            <person name="Blifernez-Klassen O."/>
            <person name="Kalinowski J."/>
            <person name="Goesmann A."/>
            <person name="Mussgnug J.H."/>
            <person name="Kruse O."/>
        </authorList>
    </citation>
    <scope>NUCLEOTIDE SEQUENCE [LARGE SCALE GENOMIC DNA]</scope>
    <source>
        <strain evidence="7 8">SAG 48.87</strain>
    </source>
</reference>
<dbReference type="PANTHER" id="PTHR43806">
    <property type="entry name" value="PEPTIDASE S8"/>
    <property type="match status" value="1"/>
</dbReference>
<dbReference type="InterPro" id="IPR000209">
    <property type="entry name" value="Peptidase_S8/S53_dom"/>
</dbReference>
<evidence type="ECO:0000256" key="3">
    <source>
        <dbReference type="ARBA" id="ARBA00022801"/>
    </source>
</evidence>
<dbReference type="STRING" id="145388.A0A0D2MSI9"/>
<dbReference type="PROSITE" id="PS51892">
    <property type="entry name" value="SUBTILASE"/>
    <property type="match status" value="1"/>
</dbReference>
<dbReference type="InterPro" id="IPR050131">
    <property type="entry name" value="Peptidase_S8_subtilisin-like"/>
</dbReference>
<dbReference type="InterPro" id="IPR023827">
    <property type="entry name" value="Peptidase_S8_Asp-AS"/>
</dbReference>
<evidence type="ECO:0000256" key="4">
    <source>
        <dbReference type="ARBA" id="ARBA00022825"/>
    </source>
</evidence>
<dbReference type="RefSeq" id="XP_013904524.1">
    <property type="nucleotide sequence ID" value="XM_014049070.1"/>
</dbReference>
<dbReference type="GO" id="GO:0006508">
    <property type="term" value="P:proteolysis"/>
    <property type="evidence" value="ECO:0007669"/>
    <property type="project" value="UniProtKB-KW"/>
</dbReference>
<evidence type="ECO:0000313" key="8">
    <source>
        <dbReference type="Proteomes" id="UP000054498"/>
    </source>
</evidence>
<keyword evidence="4" id="KW-0720">Serine protease</keyword>
<dbReference type="PROSITE" id="PS00136">
    <property type="entry name" value="SUBTILASE_ASP"/>
    <property type="match status" value="1"/>
</dbReference>
<proteinExistence type="inferred from homology"/>
<dbReference type="Pfam" id="PF00082">
    <property type="entry name" value="Peptidase_S8"/>
    <property type="match status" value="1"/>
</dbReference>
<evidence type="ECO:0000259" key="6">
    <source>
        <dbReference type="Pfam" id="PF00082"/>
    </source>
</evidence>
<dbReference type="SUPFAM" id="SSF52743">
    <property type="entry name" value="Subtilisin-like"/>
    <property type="match status" value="1"/>
</dbReference>
<dbReference type="Gene3D" id="3.40.50.200">
    <property type="entry name" value="Peptidase S8/S53 domain"/>
    <property type="match status" value="1"/>
</dbReference>